<dbReference type="InterPro" id="IPR001969">
    <property type="entry name" value="Aspartic_peptidase_AS"/>
</dbReference>
<feature type="region of interest" description="Disordered" evidence="6">
    <location>
        <begin position="370"/>
        <end position="410"/>
    </location>
</feature>
<keyword evidence="2 7" id="KW-0812">Transmembrane</keyword>
<dbReference type="SUPFAM" id="SSF50630">
    <property type="entry name" value="Acid proteases"/>
    <property type="match status" value="1"/>
</dbReference>
<keyword evidence="10" id="KW-1185">Reference proteome</keyword>
<dbReference type="InterPro" id="IPR051694">
    <property type="entry name" value="Immunoregulatory_rcpt-like"/>
</dbReference>
<dbReference type="EMBL" id="JAPDRN010000132">
    <property type="protein sequence ID" value="KAJ9619408.1"/>
    <property type="molecule type" value="Genomic_DNA"/>
</dbReference>
<reference evidence="9" key="1">
    <citation type="submission" date="2022-10" db="EMBL/GenBank/DDBJ databases">
        <title>Culturing micro-colonial fungi from biological soil crusts in the Mojave desert and describing Neophaeococcomyces mojavensis, and introducing the new genera and species Taxawa tesnikishii.</title>
        <authorList>
            <person name="Kurbessoian T."/>
            <person name="Stajich J.E."/>
        </authorList>
    </citation>
    <scope>NUCLEOTIDE SEQUENCE</scope>
    <source>
        <strain evidence="9">TK_35</strain>
    </source>
</reference>
<feature type="region of interest" description="Disordered" evidence="6">
    <location>
        <begin position="466"/>
        <end position="518"/>
    </location>
</feature>
<feature type="domain" description="Peptidase A1" evidence="8">
    <location>
        <begin position="28"/>
        <end position="352"/>
    </location>
</feature>
<dbReference type="GO" id="GO:0016020">
    <property type="term" value="C:membrane"/>
    <property type="evidence" value="ECO:0007669"/>
    <property type="project" value="UniProtKB-SubCell"/>
</dbReference>
<keyword evidence="3" id="KW-0064">Aspartyl protease</keyword>
<dbReference type="PANTHER" id="PTHR15549">
    <property type="entry name" value="PAIRED IMMUNOGLOBULIN-LIKE TYPE 2 RECEPTOR"/>
    <property type="match status" value="1"/>
</dbReference>
<dbReference type="GO" id="GO:0004190">
    <property type="term" value="F:aspartic-type endopeptidase activity"/>
    <property type="evidence" value="ECO:0007669"/>
    <property type="project" value="UniProtKB-KW"/>
</dbReference>
<sequence length="518" mass="54814">MSSCPNGAAPMFLEWGNISVNIDQTLTRGIGIGIGTPQQIVALTPSANDNDLYVVNKQACAPSYDDSCAGQYGGLFDSGASTSYTEVTQAQWNGTAEPNPKHLSFIYFNDDISFGNAVVDGFPAFMDQLDYGGQGSLPLGWNSTLLNAAVAQNVSPSRYWSLWPGSRSIDYGVPGELVLGGVDLTRFEPQTVATFQSEPNCALCPIVTGLSWDTDNGSFNIFSNSSDTLQISLQPDVNWLTVTPDMFANFANATGASLTLDPGALAYDAAQPPVGNLTVTLRGGYRTQITAADLFVYPRGYVNGTYSVINNTFMVAEILAQNNTGSVRDWGVPFLTFNYLMVDYARSQFQLAPAIRTDFSDQGGGYQLSAVCDPVTTRTPPSRATSSPPVSPATTTTGARGSGSTKGGSDTGAIIGGVVGGVLGLILIVGGLALLFYRSRKRSKAASVDAQDPMSQQERISQYTSYTGTTPRGAHEVSSATKSNPDVENWINSAGSDAAPSATLNASPHPFEMPSEHY</sequence>
<keyword evidence="3" id="KW-0378">Hydrolase</keyword>
<dbReference type="Proteomes" id="UP001172681">
    <property type="component" value="Unassembled WGS sequence"/>
</dbReference>
<dbReference type="PANTHER" id="PTHR15549:SF26">
    <property type="entry name" value="AXIAL BUDDING PATTERN PROTEIN 2-RELATED"/>
    <property type="match status" value="1"/>
</dbReference>
<keyword evidence="4 7" id="KW-1133">Transmembrane helix</keyword>
<evidence type="ECO:0000313" key="9">
    <source>
        <dbReference type="EMBL" id="KAJ9619408.1"/>
    </source>
</evidence>
<evidence type="ECO:0000313" key="10">
    <source>
        <dbReference type="Proteomes" id="UP001172681"/>
    </source>
</evidence>
<evidence type="ECO:0000256" key="7">
    <source>
        <dbReference type="SAM" id="Phobius"/>
    </source>
</evidence>
<dbReference type="GO" id="GO:0071944">
    <property type="term" value="C:cell periphery"/>
    <property type="evidence" value="ECO:0007669"/>
    <property type="project" value="UniProtKB-ARBA"/>
</dbReference>
<dbReference type="GO" id="GO:0006508">
    <property type="term" value="P:proteolysis"/>
    <property type="evidence" value="ECO:0007669"/>
    <property type="project" value="InterPro"/>
</dbReference>
<feature type="compositionally biased region" description="Low complexity" evidence="6">
    <location>
        <begin position="374"/>
        <end position="399"/>
    </location>
</feature>
<dbReference type="PROSITE" id="PS51767">
    <property type="entry name" value="PEPTIDASE_A1"/>
    <property type="match status" value="1"/>
</dbReference>
<evidence type="ECO:0000256" key="3">
    <source>
        <dbReference type="ARBA" id="ARBA00022750"/>
    </source>
</evidence>
<evidence type="ECO:0000256" key="1">
    <source>
        <dbReference type="ARBA" id="ARBA00004167"/>
    </source>
</evidence>
<organism evidence="9 10">
    <name type="scientific">Knufia peltigerae</name>
    <dbReference type="NCBI Taxonomy" id="1002370"/>
    <lineage>
        <taxon>Eukaryota</taxon>
        <taxon>Fungi</taxon>
        <taxon>Dikarya</taxon>
        <taxon>Ascomycota</taxon>
        <taxon>Pezizomycotina</taxon>
        <taxon>Eurotiomycetes</taxon>
        <taxon>Chaetothyriomycetidae</taxon>
        <taxon>Chaetothyriales</taxon>
        <taxon>Trichomeriaceae</taxon>
        <taxon>Knufia</taxon>
    </lineage>
</organism>
<name>A0AA38XRV7_9EURO</name>
<evidence type="ECO:0000256" key="2">
    <source>
        <dbReference type="ARBA" id="ARBA00022692"/>
    </source>
</evidence>
<evidence type="ECO:0000256" key="4">
    <source>
        <dbReference type="ARBA" id="ARBA00022989"/>
    </source>
</evidence>
<dbReference type="Gene3D" id="2.40.70.10">
    <property type="entry name" value="Acid Proteases"/>
    <property type="match status" value="1"/>
</dbReference>
<feature type="transmembrane region" description="Helical" evidence="7">
    <location>
        <begin position="414"/>
        <end position="437"/>
    </location>
</feature>
<protein>
    <recommendedName>
        <fullName evidence="8">Peptidase A1 domain-containing protein</fullName>
    </recommendedName>
</protein>
<comment type="subcellular location">
    <subcellularLocation>
        <location evidence="1">Membrane</location>
        <topology evidence="1">Single-pass membrane protein</topology>
    </subcellularLocation>
</comment>
<keyword evidence="3" id="KW-0645">Protease</keyword>
<evidence type="ECO:0000256" key="5">
    <source>
        <dbReference type="ARBA" id="ARBA00023136"/>
    </source>
</evidence>
<feature type="compositionally biased region" description="Gly residues" evidence="6">
    <location>
        <begin position="400"/>
        <end position="410"/>
    </location>
</feature>
<dbReference type="AlphaFoldDB" id="A0AA38XRV7"/>
<accession>A0AA38XRV7</accession>
<evidence type="ECO:0000256" key="6">
    <source>
        <dbReference type="SAM" id="MobiDB-lite"/>
    </source>
</evidence>
<keyword evidence="5 7" id="KW-0472">Membrane</keyword>
<gene>
    <name evidence="9" type="ORF">H2204_012684</name>
</gene>
<feature type="compositionally biased region" description="Polar residues" evidence="6">
    <location>
        <begin position="478"/>
        <end position="495"/>
    </location>
</feature>
<proteinExistence type="predicted"/>
<dbReference type="InterPro" id="IPR033121">
    <property type="entry name" value="PEPTIDASE_A1"/>
</dbReference>
<dbReference type="InterPro" id="IPR021109">
    <property type="entry name" value="Peptidase_aspartic_dom_sf"/>
</dbReference>
<dbReference type="PROSITE" id="PS00141">
    <property type="entry name" value="ASP_PROTEASE"/>
    <property type="match status" value="1"/>
</dbReference>
<comment type="caution">
    <text evidence="9">The sequence shown here is derived from an EMBL/GenBank/DDBJ whole genome shotgun (WGS) entry which is preliminary data.</text>
</comment>
<evidence type="ECO:0000259" key="8">
    <source>
        <dbReference type="PROSITE" id="PS51767"/>
    </source>
</evidence>